<reference evidence="1" key="1">
    <citation type="submission" date="2021-01" db="EMBL/GenBank/DDBJ databases">
        <title>Outbreak of Burkholderia contaminns endophthalmitis traced to a clinical ventilation system.</title>
        <authorList>
            <person name="Lipuma J."/>
            <person name="Spilker T."/>
            <person name="Kratholm J."/>
        </authorList>
    </citation>
    <scope>NUCLEOTIDE SEQUENCE</scope>
    <source>
        <strain evidence="1">HI4954</strain>
    </source>
</reference>
<sequence>MNRIVQSEFGMFSVSLDVGPSYQAYSRGERWNGWECPYFTIEEAMKLLAHPYLDGLRYDAEGDKFIMDDGDGEVLDETVFASRVVLVDGNPIKVYAIGAFGWCWNKDD</sequence>
<evidence type="ECO:0000313" key="3">
    <source>
        <dbReference type="Proteomes" id="UP000611459"/>
    </source>
</evidence>
<dbReference type="Proteomes" id="UP000611459">
    <property type="component" value="Unassembled WGS sequence"/>
</dbReference>
<gene>
    <name evidence="2" type="ORF">J4M89_25950</name>
    <name evidence="1" type="ORF">JIN94_18875</name>
</gene>
<dbReference type="RefSeq" id="WP_174956825.1">
    <property type="nucleotide sequence ID" value="NZ_JAENHZ010000008.1"/>
</dbReference>
<keyword evidence="4" id="KW-1185">Reference proteome</keyword>
<evidence type="ECO:0000313" key="4">
    <source>
        <dbReference type="Proteomes" id="UP000664048"/>
    </source>
</evidence>
<dbReference type="Proteomes" id="UP000664048">
    <property type="component" value="Unassembled WGS sequence"/>
</dbReference>
<comment type="caution">
    <text evidence="1">The sequence shown here is derived from an EMBL/GenBank/DDBJ whole genome shotgun (WGS) entry which is preliminary data.</text>
</comment>
<organism evidence="1 3">
    <name type="scientific">Burkholderia contaminans</name>
    <dbReference type="NCBI Taxonomy" id="488447"/>
    <lineage>
        <taxon>Bacteria</taxon>
        <taxon>Pseudomonadati</taxon>
        <taxon>Pseudomonadota</taxon>
        <taxon>Betaproteobacteria</taxon>
        <taxon>Burkholderiales</taxon>
        <taxon>Burkholderiaceae</taxon>
        <taxon>Burkholderia</taxon>
        <taxon>Burkholderia cepacia complex</taxon>
    </lineage>
</organism>
<dbReference type="AlphaFoldDB" id="A0AAP1V528"/>
<reference evidence="2 4" key="2">
    <citation type="submission" date="2021-03" db="EMBL/GenBank/DDBJ databases">
        <title>Clinical course, treatment and visual outcome of an outbreak of Burkholderia contaminans endophthalmitis following cataract surgery.</title>
        <authorList>
            <person name="Lind C."/>
            <person name="Olsen K."/>
            <person name="Angelsen N.K."/>
            <person name="Krefting E.A."/>
            <person name="Fossen K."/>
            <person name="Gravningen K."/>
            <person name="Depoorter E."/>
            <person name="Vandamme P."/>
            <person name="Bertelsen G."/>
        </authorList>
    </citation>
    <scope>NUCLEOTIDE SEQUENCE [LARGE SCALE GENOMIC DNA]</scope>
    <source>
        <strain evidence="2 4">51242556</strain>
    </source>
</reference>
<protein>
    <submittedName>
        <fullName evidence="1">Uncharacterized protein</fullName>
    </submittedName>
</protein>
<name>A0AAP1V528_9BURK</name>
<dbReference type="EMBL" id="JAGEMX010000009">
    <property type="protein sequence ID" value="MBO1832836.1"/>
    <property type="molecule type" value="Genomic_DNA"/>
</dbReference>
<evidence type="ECO:0000313" key="2">
    <source>
        <dbReference type="EMBL" id="MBO1832836.1"/>
    </source>
</evidence>
<dbReference type="EMBL" id="JAENIB010000007">
    <property type="protein sequence ID" value="MBK1931953.1"/>
    <property type="molecule type" value="Genomic_DNA"/>
</dbReference>
<proteinExistence type="predicted"/>
<accession>A0AAP1V528</accession>
<evidence type="ECO:0000313" key="1">
    <source>
        <dbReference type="EMBL" id="MBK1931953.1"/>
    </source>
</evidence>